<dbReference type="CDD" id="cd06293">
    <property type="entry name" value="PBP1_LacI-like"/>
    <property type="match status" value="1"/>
</dbReference>
<evidence type="ECO:0000256" key="1">
    <source>
        <dbReference type="ARBA" id="ARBA00023015"/>
    </source>
</evidence>
<proteinExistence type="predicted"/>
<dbReference type="Pfam" id="PF13377">
    <property type="entry name" value="Peripla_BP_3"/>
    <property type="match status" value="1"/>
</dbReference>
<organism evidence="5 6">
    <name type="scientific">Lipingzhangella halophila</name>
    <dbReference type="NCBI Taxonomy" id="1783352"/>
    <lineage>
        <taxon>Bacteria</taxon>
        <taxon>Bacillati</taxon>
        <taxon>Actinomycetota</taxon>
        <taxon>Actinomycetes</taxon>
        <taxon>Streptosporangiales</taxon>
        <taxon>Nocardiopsidaceae</taxon>
        <taxon>Lipingzhangella</taxon>
    </lineage>
</organism>
<protein>
    <submittedName>
        <fullName evidence="5">LacI family transcriptional regulator</fullName>
    </submittedName>
</protein>
<keyword evidence="6" id="KW-1185">Reference proteome</keyword>
<dbReference type="InterPro" id="IPR010982">
    <property type="entry name" value="Lambda_DNA-bd_dom_sf"/>
</dbReference>
<keyword evidence="1" id="KW-0805">Transcription regulation</keyword>
<dbReference type="PROSITE" id="PS00356">
    <property type="entry name" value="HTH_LACI_1"/>
    <property type="match status" value="1"/>
</dbReference>
<dbReference type="CDD" id="cd01392">
    <property type="entry name" value="HTH_LacI"/>
    <property type="match status" value="1"/>
</dbReference>
<accession>A0A7W7RNS8</accession>
<feature type="domain" description="HTH lacI-type" evidence="4">
    <location>
        <begin position="21"/>
        <end position="75"/>
    </location>
</feature>
<dbReference type="InterPro" id="IPR046335">
    <property type="entry name" value="LacI/GalR-like_sensor"/>
</dbReference>
<dbReference type="RefSeq" id="WP_312885672.1">
    <property type="nucleotide sequence ID" value="NZ_JACHJT010000002.1"/>
</dbReference>
<dbReference type="Gene3D" id="3.40.50.2300">
    <property type="match status" value="2"/>
</dbReference>
<keyword evidence="2" id="KW-0238">DNA-binding</keyword>
<dbReference type="PROSITE" id="PS50932">
    <property type="entry name" value="HTH_LACI_2"/>
    <property type="match status" value="1"/>
</dbReference>
<dbReference type="GO" id="GO:0003700">
    <property type="term" value="F:DNA-binding transcription factor activity"/>
    <property type="evidence" value="ECO:0007669"/>
    <property type="project" value="TreeGrafter"/>
</dbReference>
<dbReference type="InterPro" id="IPR000843">
    <property type="entry name" value="HTH_LacI"/>
</dbReference>
<dbReference type="EMBL" id="JACHJT010000002">
    <property type="protein sequence ID" value="MBB4934898.1"/>
    <property type="molecule type" value="Genomic_DNA"/>
</dbReference>
<comment type="caution">
    <text evidence="5">The sequence shown here is derived from an EMBL/GenBank/DDBJ whole genome shotgun (WGS) entry which is preliminary data.</text>
</comment>
<dbReference type="SUPFAM" id="SSF53822">
    <property type="entry name" value="Periplasmic binding protein-like I"/>
    <property type="match status" value="1"/>
</dbReference>
<sequence>MSFAADPAAPEPVRGAAGRPVGINEVAARAGVSPATVSNVLNRPERVAGDTRRRVEEAIAELDYVRNSSGSNLRSGRSDSIGLVVHDVTNPFFTEVARGVQDAAAGEGRAVVLLNSDEQASWQSRSLRLLAEQRAAGAVVMPVDDDMSDLLWLRGRGTPWVVLDRGDVGADLGCSVTVDNHAGGLAAGRHLIGLGHERVTFVSGPLGIEQCARRLDGLRAACEESGLAPERAIRVVETPQLNPRSGEQAVEEVLAGGPRRRPQAAFCANDQLALGLLKSLGARGLRVPDDLSVVGYDDVDVAGLVHPGLTTVAQPKYELGRAAMRLLHSELSDADHVHQRLRFEPELVVRGSTAPATVATPEHHG</sequence>
<dbReference type="AlphaFoldDB" id="A0A7W7RNS8"/>
<dbReference type="SMART" id="SM00354">
    <property type="entry name" value="HTH_LACI"/>
    <property type="match status" value="1"/>
</dbReference>
<dbReference type="Gene3D" id="1.10.260.40">
    <property type="entry name" value="lambda repressor-like DNA-binding domains"/>
    <property type="match status" value="1"/>
</dbReference>
<gene>
    <name evidence="5" type="ORF">F4561_005792</name>
</gene>
<evidence type="ECO:0000313" key="5">
    <source>
        <dbReference type="EMBL" id="MBB4934898.1"/>
    </source>
</evidence>
<name>A0A7W7RNS8_9ACTN</name>
<evidence type="ECO:0000259" key="4">
    <source>
        <dbReference type="PROSITE" id="PS50932"/>
    </source>
</evidence>
<evidence type="ECO:0000313" key="6">
    <source>
        <dbReference type="Proteomes" id="UP000523007"/>
    </source>
</evidence>
<reference evidence="5 6" key="1">
    <citation type="submission" date="2020-08" db="EMBL/GenBank/DDBJ databases">
        <title>Sequencing the genomes of 1000 actinobacteria strains.</title>
        <authorList>
            <person name="Klenk H.-P."/>
        </authorList>
    </citation>
    <scope>NUCLEOTIDE SEQUENCE [LARGE SCALE GENOMIC DNA]</scope>
    <source>
        <strain evidence="5 6">DSM 102030</strain>
    </source>
</reference>
<evidence type="ECO:0000256" key="3">
    <source>
        <dbReference type="ARBA" id="ARBA00023163"/>
    </source>
</evidence>
<keyword evidence="3" id="KW-0804">Transcription</keyword>
<dbReference type="InterPro" id="IPR028082">
    <property type="entry name" value="Peripla_BP_I"/>
</dbReference>
<dbReference type="PANTHER" id="PTHR30146">
    <property type="entry name" value="LACI-RELATED TRANSCRIPTIONAL REPRESSOR"/>
    <property type="match status" value="1"/>
</dbReference>
<dbReference type="PANTHER" id="PTHR30146:SF109">
    <property type="entry name" value="HTH-TYPE TRANSCRIPTIONAL REGULATOR GALS"/>
    <property type="match status" value="1"/>
</dbReference>
<dbReference type="Pfam" id="PF00356">
    <property type="entry name" value="LacI"/>
    <property type="match status" value="1"/>
</dbReference>
<dbReference type="Proteomes" id="UP000523007">
    <property type="component" value="Unassembled WGS sequence"/>
</dbReference>
<dbReference type="SUPFAM" id="SSF47413">
    <property type="entry name" value="lambda repressor-like DNA-binding domains"/>
    <property type="match status" value="1"/>
</dbReference>
<dbReference type="GO" id="GO:0000976">
    <property type="term" value="F:transcription cis-regulatory region binding"/>
    <property type="evidence" value="ECO:0007669"/>
    <property type="project" value="TreeGrafter"/>
</dbReference>
<evidence type="ECO:0000256" key="2">
    <source>
        <dbReference type="ARBA" id="ARBA00023125"/>
    </source>
</evidence>